<evidence type="ECO:0000256" key="11">
    <source>
        <dbReference type="HAMAP-Rule" id="MF_01487"/>
    </source>
</evidence>
<evidence type="ECO:0000259" key="14">
    <source>
        <dbReference type="Pfam" id="PF21185"/>
    </source>
</evidence>
<name>A0A8I1W929_PLESH</name>
<dbReference type="Proteomes" id="UP000664658">
    <property type="component" value="Unassembled WGS sequence"/>
</dbReference>
<dbReference type="CDD" id="cd18809">
    <property type="entry name" value="SF1_C_RecD"/>
    <property type="match status" value="1"/>
</dbReference>
<keyword evidence="7 11" id="KW-0067">ATP-binding</keyword>
<proteinExistence type="inferred from homology"/>
<dbReference type="Gene3D" id="3.40.50.300">
    <property type="entry name" value="P-loop containing nucleotide triphosphate hydrolases"/>
    <property type="match status" value="3"/>
</dbReference>
<evidence type="ECO:0000256" key="8">
    <source>
        <dbReference type="ARBA" id="ARBA00023125"/>
    </source>
</evidence>
<feature type="domain" description="RecBCD enzyme subunit RecD N-terminal" evidence="14">
    <location>
        <begin position="11"/>
        <end position="113"/>
    </location>
</feature>
<dbReference type="SUPFAM" id="SSF52540">
    <property type="entry name" value="P-loop containing nucleoside triphosphate hydrolases"/>
    <property type="match status" value="2"/>
</dbReference>
<dbReference type="HAMAP" id="MF_01487">
    <property type="entry name" value="RecD"/>
    <property type="match status" value="1"/>
</dbReference>
<comment type="catalytic activity">
    <reaction evidence="11">
        <text>ATP + H2O = ADP + phosphate + H(+)</text>
        <dbReference type="Rhea" id="RHEA:13065"/>
        <dbReference type="ChEBI" id="CHEBI:15377"/>
        <dbReference type="ChEBI" id="CHEBI:15378"/>
        <dbReference type="ChEBI" id="CHEBI:30616"/>
        <dbReference type="ChEBI" id="CHEBI:43474"/>
        <dbReference type="ChEBI" id="CHEBI:456216"/>
        <dbReference type="EC" id="5.6.2.3"/>
    </reaction>
</comment>
<dbReference type="InterPro" id="IPR050534">
    <property type="entry name" value="Coronavir_polyprotein_1ab"/>
</dbReference>
<protein>
    <recommendedName>
        <fullName evidence="11">RecBCD enzyme subunit RecD</fullName>
        <ecNumber evidence="11">5.6.2.3</ecNumber>
    </recommendedName>
    <alternativeName>
        <fullName evidence="11">DNA 5'-3' helicase subunit RecD</fullName>
    </alternativeName>
    <alternativeName>
        <fullName evidence="11">Exonuclease V subunit RecD</fullName>
        <shortName evidence="11">ExoV subunit RecD</shortName>
    </alternativeName>
    <alternativeName>
        <fullName evidence="11">Helicase/nuclease RecBCD subunit RecD</fullName>
    </alternativeName>
</protein>
<keyword evidence="9 11" id="KW-0234">DNA repair</keyword>
<dbReference type="GO" id="GO:0017116">
    <property type="term" value="F:single-stranded DNA helicase activity"/>
    <property type="evidence" value="ECO:0007669"/>
    <property type="project" value="TreeGrafter"/>
</dbReference>
<dbReference type="InterPro" id="IPR006344">
    <property type="entry name" value="RecD"/>
</dbReference>
<dbReference type="GO" id="GO:0000724">
    <property type="term" value="P:double-strand break repair via homologous recombination"/>
    <property type="evidence" value="ECO:0007669"/>
    <property type="project" value="UniProtKB-UniRule"/>
</dbReference>
<feature type="domain" description="ATP-dependent RecD2 DNA helicase SH3" evidence="13">
    <location>
        <begin position="486"/>
        <end position="549"/>
    </location>
</feature>
<evidence type="ECO:0000313" key="16">
    <source>
        <dbReference type="Proteomes" id="UP000664658"/>
    </source>
</evidence>
<evidence type="ECO:0000256" key="10">
    <source>
        <dbReference type="ARBA" id="ARBA00023235"/>
    </source>
</evidence>
<evidence type="ECO:0000256" key="6">
    <source>
        <dbReference type="ARBA" id="ARBA00022839"/>
    </source>
</evidence>
<dbReference type="EC" id="5.6.2.3" evidence="11"/>
<dbReference type="RefSeq" id="WP_207542568.1">
    <property type="nucleotide sequence ID" value="NZ_JAFNAA010000019.1"/>
</dbReference>
<dbReference type="InterPro" id="IPR041851">
    <property type="entry name" value="RecD_N_sf"/>
</dbReference>
<dbReference type="Pfam" id="PF21185">
    <property type="entry name" value="RecD_N"/>
    <property type="match status" value="1"/>
</dbReference>
<comment type="function">
    <text evidence="11">A helicase/nuclease that prepares dsDNA breaks (DSB) for recombinational DNA repair. Binds to DSBs and unwinds DNA via a highly rapid and processive ATP-dependent bidirectional helicase activity. Unwinds dsDNA until it encounters a Chi (crossover hotspot instigator) sequence from the 3' direction. Cuts ssDNA a few nucleotides 3' to the Chi site. The properties and activities of the enzyme are changed at Chi. The Chi-altered holoenzyme produces a long 3'-ssDNA overhang and facilitates RecA-binding to the ssDNA for homologous DNA recombination and repair. Holoenzyme degrades any linearized DNA that is unable to undergo homologous recombination. In the holoenzyme this subunit has ssDNA-dependent ATPase and 5'-3' helicase activity. When added to pre-assembled RecBC greatly stimulates nuclease activity and augments holoenzyme processivity. Negatively regulates the RecA-loading ability of RecBCD.</text>
</comment>
<dbReference type="Pfam" id="PF18335">
    <property type="entry name" value="SH3_13"/>
    <property type="match status" value="1"/>
</dbReference>
<dbReference type="GO" id="GO:0003677">
    <property type="term" value="F:DNA binding"/>
    <property type="evidence" value="ECO:0007669"/>
    <property type="project" value="UniProtKB-UniRule"/>
</dbReference>
<reference evidence="15" key="1">
    <citation type="submission" date="2021-03" db="EMBL/GenBank/DDBJ databases">
        <title>Plesiomonas shigelloides zfcc0051, isolated from zebrafish feces.</title>
        <authorList>
            <person name="Vanderhoek Z."/>
            <person name="Gaulke C."/>
        </authorList>
    </citation>
    <scope>NUCLEOTIDE SEQUENCE</scope>
    <source>
        <strain evidence="15">Zfcc0051</strain>
    </source>
</reference>
<dbReference type="NCBIfam" id="TIGR01447">
    <property type="entry name" value="recD"/>
    <property type="match status" value="1"/>
</dbReference>
<keyword evidence="6 11" id="KW-0269">Exonuclease</keyword>
<evidence type="ECO:0000259" key="13">
    <source>
        <dbReference type="Pfam" id="PF18335"/>
    </source>
</evidence>
<dbReference type="Pfam" id="PF13245">
    <property type="entry name" value="AAA_19"/>
    <property type="match status" value="1"/>
</dbReference>
<dbReference type="Gene3D" id="1.10.10.1020">
    <property type="entry name" value="RecBCD complex, subunit RecD, N-terminal domain"/>
    <property type="match status" value="1"/>
</dbReference>
<feature type="domain" description="UvrD-like helicase C-terminal" evidence="12">
    <location>
        <begin position="570"/>
        <end position="617"/>
    </location>
</feature>
<gene>
    <name evidence="11 15" type="primary">recD</name>
    <name evidence="15" type="ORF">J2R62_14865</name>
</gene>
<dbReference type="InterPro" id="IPR027417">
    <property type="entry name" value="P-loop_NTPase"/>
</dbReference>
<dbReference type="GO" id="GO:0005524">
    <property type="term" value="F:ATP binding"/>
    <property type="evidence" value="ECO:0007669"/>
    <property type="project" value="UniProtKB-UniRule"/>
</dbReference>
<sequence>MLQELQALVAKQVIRPLDYQFARYLAADLPAPQGPLLALVAAMTSFAAGSGHICLDLRRLHPQRLFGLRDTQHLWQAIGLLPLAQWPTLLRTCPAIGDGSQPTPLVLDGDYLYLHRLWQDEGQIIAFLQRSVQQSAQLQQQTPSAPLRGMLDTLFARSELQTLEVDWQKTAAALACTSSMAVISGGPGTGKTTTVTRMLAALLLQAGEHKLRIKLVAPTGKAAARLSESISAARASLPVPEAIRERIPAEAGTLHRLLGAQPNSSRFRYHRDNRLHLDLLVVDEASMVDVSLMARLVEALPEHARLILLGDRDQLASVEAGAILGDICQLTQQGYSPAQAERLGALTGSDLSAYVQPRGEALRDQICLLRKSYRFAAGSGIGQLASAVNVGDAEAVEALLNNSASSADLHYCALNEQTWTAQEYPQLLRQCVSGYRPYLSAVRSLLEASPEGSVLDESAVRAILHQFGQFQLLCALREGPFGVSGLNQRIEQALEQAGLIRRDEQSRWYPGRPVMIMQNDSALGLFNGDIGITLEDYDREGKRRLRVWFEMPDGSVRAYLTSRLPAHETVYAMTVHKSQGSEFAHTLLVLPPRYTPLLTRELVYTAITRAKQQLSLYAQAQVLRRAVQTRTLRHSGFAARLQRGY</sequence>
<evidence type="ECO:0000256" key="4">
    <source>
        <dbReference type="ARBA" id="ARBA00022801"/>
    </source>
</evidence>
<evidence type="ECO:0000256" key="3">
    <source>
        <dbReference type="ARBA" id="ARBA00022763"/>
    </source>
</evidence>
<evidence type="ECO:0000256" key="9">
    <source>
        <dbReference type="ARBA" id="ARBA00023204"/>
    </source>
</evidence>
<evidence type="ECO:0000256" key="5">
    <source>
        <dbReference type="ARBA" id="ARBA00022806"/>
    </source>
</evidence>
<dbReference type="AlphaFoldDB" id="A0A8I1W929"/>
<dbReference type="NCBIfam" id="NF008127">
    <property type="entry name" value="PRK10875.1"/>
    <property type="match status" value="1"/>
</dbReference>
<dbReference type="FunFam" id="3.40.50.300:FF:000912">
    <property type="entry name" value="RecBCD enzyme subunit RecD"/>
    <property type="match status" value="1"/>
</dbReference>
<organism evidence="15 16">
    <name type="scientific">Plesiomonas shigelloides</name>
    <name type="common">Aeromonas shigelloides</name>
    <dbReference type="NCBI Taxonomy" id="703"/>
    <lineage>
        <taxon>Bacteria</taxon>
        <taxon>Pseudomonadati</taxon>
        <taxon>Pseudomonadota</taxon>
        <taxon>Gammaproteobacteria</taxon>
        <taxon>Enterobacterales</taxon>
        <taxon>Enterobacteriaceae</taxon>
        <taxon>Plesiomonas</taxon>
    </lineage>
</organism>
<evidence type="ECO:0000313" key="15">
    <source>
        <dbReference type="EMBL" id="MBO1109470.1"/>
    </source>
</evidence>
<evidence type="ECO:0000259" key="12">
    <source>
        <dbReference type="Pfam" id="PF13538"/>
    </source>
</evidence>
<evidence type="ECO:0000256" key="7">
    <source>
        <dbReference type="ARBA" id="ARBA00022840"/>
    </source>
</evidence>
<keyword evidence="1 11" id="KW-0540">Nuclease</keyword>
<dbReference type="GO" id="GO:0008854">
    <property type="term" value="F:exodeoxyribonuclease V activity"/>
    <property type="evidence" value="ECO:0007669"/>
    <property type="project" value="InterPro"/>
</dbReference>
<keyword evidence="2 11" id="KW-0547">Nucleotide-binding</keyword>
<feature type="binding site" evidence="11">
    <location>
        <begin position="185"/>
        <end position="192"/>
    </location>
    <ligand>
        <name>ATP</name>
        <dbReference type="ChEBI" id="CHEBI:30616"/>
    </ligand>
</feature>
<dbReference type="FunFam" id="3.40.50.300:FF:000965">
    <property type="entry name" value="RecBCD enzyme subunit RecD"/>
    <property type="match status" value="1"/>
</dbReference>
<keyword evidence="5 11" id="KW-0347">Helicase</keyword>
<comment type="caution">
    <text evidence="15">The sequence shown here is derived from an EMBL/GenBank/DDBJ whole genome shotgun (WGS) entry which is preliminary data.</text>
</comment>
<comment type="subunit">
    <text evidence="11">Heterotrimer of RecB, RecC and RecD. All subunits contribute to DNA-binding.</text>
</comment>
<dbReference type="GO" id="GO:0043139">
    <property type="term" value="F:5'-3' DNA helicase activity"/>
    <property type="evidence" value="ECO:0007669"/>
    <property type="project" value="UniProtKB-UniRule"/>
</dbReference>
<keyword evidence="3 11" id="KW-0227">DNA damage</keyword>
<evidence type="ECO:0000256" key="2">
    <source>
        <dbReference type="ARBA" id="ARBA00022741"/>
    </source>
</evidence>
<keyword evidence="4 11" id="KW-0378">Hydrolase</keyword>
<dbReference type="PANTHER" id="PTHR43788">
    <property type="entry name" value="DNA2/NAM7 HELICASE FAMILY MEMBER"/>
    <property type="match status" value="1"/>
</dbReference>
<accession>A0A8I1W929</accession>
<dbReference type="CDD" id="cd17933">
    <property type="entry name" value="DEXSc_RecD-like"/>
    <property type="match status" value="1"/>
</dbReference>
<dbReference type="GO" id="GO:0009338">
    <property type="term" value="C:exodeoxyribonuclease V complex"/>
    <property type="evidence" value="ECO:0007669"/>
    <property type="project" value="InterPro"/>
</dbReference>
<dbReference type="InterPro" id="IPR041451">
    <property type="entry name" value="RecD2_SH13"/>
</dbReference>
<dbReference type="Pfam" id="PF13538">
    <property type="entry name" value="UvrD_C_2"/>
    <property type="match status" value="1"/>
</dbReference>
<evidence type="ECO:0000256" key="1">
    <source>
        <dbReference type="ARBA" id="ARBA00022722"/>
    </source>
</evidence>
<dbReference type="PANTHER" id="PTHR43788:SF6">
    <property type="entry name" value="DNA HELICASE B"/>
    <property type="match status" value="1"/>
</dbReference>
<dbReference type="EMBL" id="JAFNAA010000019">
    <property type="protein sequence ID" value="MBO1109470.1"/>
    <property type="molecule type" value="Genomic_DNA"/>
</dbReference>
<keyword evidence="10 11" id="KW-0413">Isomerase</keyword>
<keyword evidence="8 11" id="KW-0238">DNA-binding</keyword>
<comment type="miscellaneous">
    <text evidence="11">In the RecBCD complex, RecB has a slow 3'-5' helicase, an exonuclease activity and loads RecA onto ssDNA, RecD has a fast 5'-3' helicase activity, while RecC stimulates the ATPase and processivity of the RecB helicase and contributes to recognition of the Chi site.</text>
</comment>
<dbReference type="InterPro" id="IPR027785">
    <property type="entry name" value="UvrD-like_helicase_C"/>
</dbReference>
<comment type="similarity">
    <text evidence="11">Belongs to the RecD family.</text>
</comment>
<dbReference type="InterPro" id="IPR049550">
    <property type="entry name" value="RecD_N"/>
</dbReference>